<dbReference type="InterPro" id="IPR001466">
    <property type="entry name" value="Beta-lactam-related"/>
</dbReference>
<dbReference type="AlphaFoldDB" id="A0A7R9IJ38"/>
<dbReference type="InterPro" id="IPR012338">
    <property type="entry name" value="Beta-lactam/transpept-like"/>
</dbReference>
<organism evidence="3">
    <name type="scientific">Timema tahoe</name>
    <dbReference type="NCBI Taxonomy" id="61484"/>
    <lineage>
        <taxon>Eukaryota</taxon>
        <taxon>Metazoa</taxon>
        <taxon>Ecdysozoa</taxon>
        <taxon>Arthropoda</taxon>
        <taxon>Hexapoda</taxon>
        <taxon>Insecta</taxon>
        <taxon>Pterygota</taxon>
        <taxon>Neoptera</taxon>
        <taxon>Polyneoptera</taxon>
        <taxon>Phasmatodea</taxon>
        <taxon>Timematodea</taxon>
        <taxon>Timematoidea</taxon>
        <taxon>Timematidae</taxon>
        <taxon>Timema</taxon>
    </lineage>
</organism>
<reference evidence="3" key="1">
    <citation type="submission" date="2020-11" db="EMBL/GenBank/DDBJ databases">
        <authorList>
            <person name="Tran Van P."/>
        </authorList>
    </citation>
    <scope>NUCLEOTIDE SEQUENCE</scope>
</reference>
<evidence type="ECO:0000259" key="2">
    <source>
        <dbReference type="Pfam" id="PF00144"/>
    </source>
</evidence>
<evidence type="ECO:0000256" key="1">
    <source>
        <dbReference type="SAM" id="MobiDB-lite"/>
    </source>
</evidence>
<proteinExistence type="predicted"/>
<feature type="domain" description="Beta-lactamase-related" evidence="2">
    <location>
        <begin position="71"/>
        <end position="445"/>
    </location>
</feature>
<dbReference type="GO" id="GO:0019216">
    <property type="term" value="P:regulation of lipid metabolic process"/>
    <property type="evidence" value="ECO:0007669"/>
    <property type="project" value="TreeGrafter"/>
</dbReference>
<dbReference type="Gene3D" id="3.40.710.10">
    <property type="entry name" value="DD-peptidase/beta-lactamase superfamily"/>
    <property type="match status" value="1"/>
</dbReference>
<gene>
    <name evidence="3" type="ORF">TTEB3V08_LOCUS7312</name>
</gene>
<protein>
    <recommendedName>
        <fullName evidence="2">Beta-lactamase-related domain-containing protein</fullName>
    </recommendedName>
</protein>
<feature type="compositionally biased region" description="Basic and acidic residues" evidence="1">
    <location>
        <begin position="181"/>
        <end position="196"/>
    </location>
</feature>
<dbReference type="PANTHER" id="PTHR46520:SF1">
    <property type="entry name" value="SERINE BETA-LACTAMASE-LIKE PROTEIN LACTB, MITOCHONDRIAL"/>
    <property type="match status" value="1"/>
</dbReference>
<name>A0A7R9IJ38_9NEOP</name>
<dbReference type="PANTHER" id="PTHR46520">
    <property type="entry name" value="SERINE BETA-LACTAMASE-LIKE PROTEIN LACTB, MITOCHONDRIAL"/>
    <property type="match status" value="1"/>
</dbReference>
<dbReference type="GO" id="GO:0008233">
    <property type="term" value="F:peptidase activity"/>
    <property type="evidence" value="ECO:0007669"/>
    <property type="project" value="TreeGrafter"/>
</dbReference>
<dbReference type="GO" id="GO:0006508">
    <property type="term" value="P:proteolysis"/>
    <property type="evidence" value="ECO:0007669"/>
    <property type="project" value="TreeGrafter"/>
</dbReference>
<dbReference type="Pfam" id="PF00144">
    <property type="entry name" value="Beta-lactamase"/>
    <property type="match status" value="1"/>
</dbReference>
<evidence type="ECO:0000313" key="3">
    <source>
        <dbReference type="EMBL" id="CAD7459355.1"/>
    </source>
</evidence>
<feature type="region of interest" description="Disordered" evidence="1">
    <location>
        <begin position="181"/>
        <end position="210"/>
    </location>
</feature>
<sequence>MKMIRQLTLITGSATVLSLILNKRFKVVLSGYCEAETIALSSSPTSPLTENKDKKPHENIGLGNAIIKAREYVKRAKEEIGTPGMVIGVSLNGTPVWTEGFGFANVENGVPCHAETVMRIASISKSMTIAVVAKLWEDGKLDIDKPVQHYVPSFPKKTFDGNEVSITTRLLASHLAGIRHYDKEPEDKNKGKDNKGGKNHKNKGKDETQSTSDSRFKEFFYKHKFKDVEESLKIFKDDDLVSKPGTSFLYTTHGWTLISAVVEGVTKEPFPLTMKMFFRVMGLKYTYLDENDPIIYNRACYYVKNPKTKRLLNAPYVDNSYKWAGGGFLSTVGDLLKFGDAMLYSYQYQNQPGLLVGYLQPKTMSALWTPQPSTTMKWGREDGYGMGWVVVPQRQEYGWGDAQQFATGHSGGAVGASSVLVVIPKEGGSLPPSGVSVAILVNLQDVSLHTIAFNVAAMFREVGTRVTIEELQ</sequence>
<accession>A0A7R9IJ38</accession>
<dbReference type="EMBL" id="OE002813">
    <property type="protein sequence ID" value="CAD7459355.1"/>
    <property type="molecule type" value="Genomic_DNA"/>
</dbReference>
<dbReference type="SUPFAM" id="SSF56601">
    <property type="entry name" value="beta-lactamase/transpeptidase-like"/>
    <property type="match status" value="1"/>
</dbReference>
<dbReference type="InterPro" id="IPR052794">
    <property type="entry name" value="Mito_Ser_Protease_LACTB"/>
</dbReference>
<dbReference type="GO" id="GO:0005739">
    <property type="term" value="C:mitochondrion"/>
    <property type="evidence" value="ECO:0007669"/>
    <property type="project" value="TreeGrafter"/>
</dbReference>